<reference evidence="3 4" key="1">
    <citation type="journal article" date="2010" name="Stand. Genomic Sci.">
        <title>Complete genome sequence of Denitrovibrio acetiphilus type strain (N2460).</title>
        <authorList>
            <person name="Kiss H."/>
            <person name="Lang E."/>
            <person name="Lapidus A."/>
            <person name="Copeland A."/>
            <person name="Nolan M."/>
            <person name="Glavina Del Rio T."/>
            <person name="Chen F."/>
            <person name="Lucas S."/>
            <person name="Tice H."/>
            <person name="Cheng J.F."/>
            <person name="Han C."/>
            <person name="Goodwin L."/>
            <person name="Pitluck S."/>
            <person name="Liolios K."/>
            <person name="Pati A."/>
            <person name="Ivanova N."/>
            <person name="Mavromatis K."/>
            <person name="Chen A."/>
            <person name="Palaniappan K."/>
            <person name="Land M."/>
            <person name="Hauser L."/>
            <person name="Chang Y.J."/>
            <person name="Jeffries C.D."/>
            <person name="Detter J.C."/>
            <person name="Brettin T."/>
            <person name="Spring S."/>
            <person name="Rohde M."/>
            <person name="Goker M."/>
            <person name="Woyke T."/>
            <person name="Bristow J."/>
            <person name="Eisen J.A."/>
            <person name="Markowitz V."/>
            <person name="Hugenholtz P."/>
            <person name="Kyrpides N.C."/>
            <person name="Klenk H.P."/>
        </authorList>
    </citation>
    <scope>NUCLEOTIDE SEQUENCE [LARGE SCALE GENOMIC DNA]</scope>
    <source>
        <strain evidence="4">DSM 12809 / NBRC 114555 / N2460</strain>
    </source>
</reference>
<dbReference type="PIRSF" id="PIRSF004789">
    <property type="entry name" value="DR1281"/>
    <property type="match status" value="1"/>
</dbReference>
<accession>D4H121</accession>
<dbReference type="InterPro" id="IPR005235">
    <property type="entry name" value="YmdB-like"/>
</dbReference>
<feature type="binding site" evidence="2">
    <location>
        <position position="147"/>
    </location>
    <ligand>
        <name>Fe cation</name>
        <dbReference type="ChEBI" id="CHEBI:24875"/>
        <label>2</label>
    </ligand>
</feature>
<feature type="binding site" evidence="2">
    <location>
        <position position="39"/>
    </location>
    <ligand>
        <name>Fe cation</name>
        <dbReference type="ChEBI" id="CHEBI:24875"/>
        <label>2</label>
    </ligand>
</feature>
<proteinExistence type="predicted"/>
<evidence type="ECO:0000256" key="1">
    <source>
        <dbReference type="PIRSR" id="PIRSR004789-50"/>
    </source>
</evidence>
<sequence>MRILHIGDIIGRTGRKAVKTFLPEVRREYMPDIIVANAENASGGFGITYAVYEELRKLDIDIMTTGNHIWDNRETEMSIHKMDYLIRPANLPEGVPGKGVISIEKNGQKFTVINLIGRVYMGLSDCPFRKLDELRSQAEGFVMVDFHGEATSEKAAFAFYADGRIGTVVGTHTHVQTADERVLPKGTLFQTDVGMCGALNSVIGMEKEAPIERFIKGMPRKFEVEKRGEMMFNALFFEYDDNLTISDFKRLSISSGD</sequence>
<dbReference type="Pfam" id="PF13277">
    <property type="entry name" value="YmdB"/>
    <property type="match status" value="1"/>
</dbReference>
<evidence type="ECO:0000313" key="4">
    <source>
        <dbReference type="Proteomes" id="UP000002012"/>
    </source>
</evidence>
<feature type="binding site" evidence="2">
    <location>
        <position position="39"/>
    </location>
    <ligand>
        <name>Fe cation</name>
        <dbReference type="ChEBI" id="CHEBI:24875"/>
        <label>1</label>
    </ligand>
</feature>
<dbReference type="PaxDb" id="522772-Dacet_1920"/>
<dbReference type="EMBL" id="CP001968">
    <property type="protein sequence ID" value="ADD68684.1"/>
    <property type="molecule type" value="Genomic_DNA"/>
</dbReference>
<dbReference type="STRING" id="522772.Dacet_1920"/>
<feature type="active site" description="Proton donor" evidence="1">
    <location>
        <position position="68"/>
    </location>
</feature>
<dbReference type="PANTHER" id="PTHR36303:SF1">
    <property type="entry name" value="2',3'-CYCLIC-NUCLEOTIDE 2'-PHOSPHODIESTERASE"/>
    <property type="match status" value="1"/>
</dbReference>
<dbReference type="SUPFAM" id="SSF56300">
    <property type="entry name" value="Metallo-dependent phosphatases"/>
    <property type="match status" value="1"/>
</dbReference>
<dbReference type="OrthoDB" id="9801109at2"/>
<dbReference type="Gene3D" id="3.60.21.10">
    <property type="match status" value="1"/>
</dbReference>
<protein>
    <submittedName>
        <fullName evidence="3">Metallophosphoesterase</fullName>
    </submittedName>
</protein>
<feature type="binding site" evidence="2">
    <location>
        <position position="67"/>
    </location>
    <ligand>
        <name>Fe cation</name>
        <dbReference type="ChEBI" id="CHEBI:24875"/>
        <label>2</label>
    </ligand>
</feature>
<feature type="binding site" evidence="2">
    <location>
        <position position="172"/>
    </location>
    <ligand>
        <name>Fe cation</name>
        <dbReference type="ChEBI" id="CHEBI:24875"/>
        <label>2</label>
    </ligand>
</feature>
<dbReference type="NCBIfam" id="TIGR00282">
    <property type="entry name" value="TIGR00282 family metallophosphoesterase"/>
    <property type="match status" value="1"/>
</dbReference>
<dbReference type="HOGENOM" id="CLU_068238_0_0_0"/>
<evidence type="ECO:0000256" key="2">
    <source>
        <dbReference type="PIRSR" id="PIRSR004789-51"/>
    </source>
</evidence>
<dbReference type="RefSeq" id="WP_013011194.1">
    <property type="nucleotide sequence ID" value="NC_013943.1"/>
</dbReference>
<keyword evidence="4" id="KW-1185">Reference proteome</keyword>
<dbReference type="GO" id="GO:0046872">
    <property type="term" value="F:metal ion binding"/>
    <property type="evidence" value="ECO:0007669"/>
    <property type="project" value="UniProtKB-KW"/>
</dbReference>
<dbReference type="PANTHER" id="PTHR36303">
    <property type="entry name" value="2',3'-CYCLIC-NUCLEOTIDE 2'-PHOSPHODIESTERASE"/>
    <property type="match status" value="1"/>
</dbReference>
<keyword evidence="2" id="KW-0479">Metal-binding</keyword>
<name>D4H121_DENA2</name>
<organism evidence="3 4">
    <name type="scientific">Denitrovibrio acetiphilus (strain DSM 12809 / NBRC 114555 / N2460)</name>
    <dbReference type="NCBI Taxonomy" id="522772"/>
    <lineage>
        <taxon>Bacteria</taxon>
        <taxon>Pseudomonadati</taxon>
        <taxon>Deferribacterota</taxon>
        <taxon>Deferribacteres</taxon>
        <taxon>Deferribacterales</taxon>
        <taxon>Geovibrionaceae</taxon>
        <taxon>Denitrovibrio</taxon>
    </lineage>
</organism>
<dbReference type="eggNOG" id="COG1692">
    <property type="taxonomic scope" value="Bacteria"/>
</dbReference>
<dbReference type="InParanoid" id="D4H121"/>
<feature type="binding site" evidence="2">
    <location>
        <position position="174"/>
    </location>
    <ligand>
        <name>Fe cation</name>
        <dbReference type="ChEBI" id="CHEBI:24875"/>
        <label>1</label>
    </ligand>
</feature>
<feature type="binding site" evidence="2">
    <location>
        <position position="8"/>
    </location>
    <ligand>
        <name>Fe cation</name>
        <dbReference type="ChEBI" id="CHEBI:24875"/>
        <label>1</label>
    </ligand>
</feature>
<dbReference type="AlphaFoldDB" id="D4H121"/>
<dbReference type="Proteomes" id="UP000002012">
    <property type="component" value="Chromosome"/>
</dbReference>
<feature type="binding site" evidence="2">
    <location>
        <position position="40"/>
    </location>
    <ligand>
        <name>Fe cation</name>
        <dbReference type="ChEBI" id="CHEBI:24875"/>
        <label>1</label>
    </ligand>
</feature>
<gene>
    <name evidence="3" type="ordered locus">Dacet_1920</name>
</gene>
<evidence type="ECO:0000313" key="3">
    <source>
        <dbReference type="EMBL" id="ADD68684.1"/>
    </source>
</evidence>
<dbReference type="KEGG" id="dap:Dacet_1920"/>
<dbReference type="GO" id="GO:0004113">
    <property type="term" value="F:2',3'-cyclic-nucleotide 3'-phosphodiesterase activity"/>
    <property type="evidence" value="ECO:0007669"/>
    <property type="project" value="TreeGrafter"/>
</dbReference>
<dbReference type="InterPro" id="IPR029052">
    <property type="entry name" value="Metallo-depent_PP-like"/>
</dbReference>